<dbReference type="RefSeq" id="WP_067226271.1">
    <property type="nucleotide sequence ID" value="NZ_CP014145.1"/>
</dbReference>
<evidence type="ECO:0000313" key="4">
    <source>
        <dbReference type="Proteomes" id="UP000058305"/>
    </source>
</evidence>
<gene>
    <name evidence="3" type="ORF">AWU67_02355</name>
</gene>
<feature type="transmembrane region" description="Helical" evidence="2">
    <location>
        <begin position="166"/>
        <end position="184"/>
    </location>
</feature>
<feature type="transmembrane region" description="Helical" evidence="2">
    <location>
        <begin position="84"/>
        <end position="106"/>
    </location>
</feature>
<dbReference type="KEGG" id="mvd:AWU67_02355"/>
<evidence type="ECO:0000256" key="1">
    <source>
        <dbReference type="SAM" id="MobiDB-lite"/>
    </source>
</evidence>
<reference evidence="3 4" key="1">
    <citation type="journal article" date="2016" name="J. Biotechnol.">
        <title>First complete genome sequence of a species in the genus Microterricola, an extremophilic cold active enzyme producing bacterial strain ERGS5:02 isolated from Sikkim Himalaya.</title>
        <authorList>
            <person name="Himanshu"/>
            <person name="Swarnkar M.K."/>
            <person name="Singh D."/>
            <person name="Kumar R."/>
        </authorList>
    </citation>
    <scope>NUCLEOTIDE SEQUENCE [LARGE SCALE GENOMIC DNA]</scope>
    <source>
        <strain evidence="3 4">ERGS5:02</strain>
    </source>
</reference>
<feature type="transmembrane region" description="Helical" evidence="2">
    <location>
        <begin position="196"/>
        <end position="216"/>
    </location>
</feature>
<feature type="region of interest" description="Disordered" evidence="1">
    <location>
        <begin position="24"/>
        <end position="48"/>
    </location>
</feature>
<protein>
    <submittedName>
        <fullName evidence="3">Uncharacterized protein</fullName>
    </submittedName>
</protein>
<dbReference type="AlphaFoldDB" id="A0A109QYA0"/>
<accession>A0A109QYA0</accession>
<dbReference type="OrthoDB" id="5124978at2"/>
<feature type="transmembrane region" description="Helical" evidence="2">
    <location>
        <begin position="54"/>
        <end position="72"/>
    </location>
</feature>
<keyword evidence="2" id="KW-1133">Transmembrane helix</keyword>
<evidence type="ECO:0000256" key="2">
    <source>
        <dbReference type="SAM" id="Phobius"/>
    </source>
</evidence>
<evidence type="ECO:0000313" key="3">
    <source>
        <dbReference type="EMBL" id="AMB57900.1"/>
    </source>
</evidence>
<keyword evidence="4" id="KW-1185">Reference proteome</keyword>
<feature type="transmembrane region" description="Helical" evidence="2">
    <location>
        <begin position="141"/>
        <end position="159"/>
    </location>
</feature>
<feature type="transmembrane region" description="Helical" evidence="2">
    <location>
        <begin position="113"/>
        <end position="135"/>
    </location>
</feature>
<keyword evidence="2" id="KW-0812">Transmembrane</keyword>
<sequence length="422" mass="45185">MSKATSGSGIEENTLGVIVGRERRQRDPNRSFKRSERTVSTTRANQRGLGGRDLAGGMIAGSLVMALFLVWRTVEQWDVYPSPALPLAAWLLLLVTATGALLGVLFSGGTMPTWLFALTLGGLAAVVALDLVGVWPVADQSMYPTAALAAGVMMTPLVSVRETREVMAATAVLGGALLVSALSQSRSDPLTLGPDLVAIAIAVWMPFIAISVVRAFRRMVQLELDLVLVQSTVDAPRLAVGMLASEELVRLDFDAERLLDDVAEGRTALPLHPDAASAASQLATQLRLHLVAGRKKTWLHNAITESEFLAPAVSLDDPASLAGLLSPAQRDAMLTAIWLLVSDAKRDDVMLHIEIGPRAPASANSLRKIRFPIFLHATGVPRRKVDPAAWEAISNVGPHSEYTRKGDLHVEIECTVDNPVDA</sequence>
<dbReference type="Proteomes" id="UP000058305">
    <property type="component" value="Chromosome"/>
</dbReference>
<organism evidence="3 4">
    <name type="scientific">Microterricola viridarii</name>
    <dbReference type="NCBI Taxonomy" id="412690"/>
    <lineage>
        <taxon>Bacteria</taxon>
        <taxon>Bacillati</taxon>
        <taxon>Actinomycetota</taxon>
        <taxon>Actinomycetes</taxon>
        <taxon>Micrococcales</taxon>
        <taxon>Microbacteriaceae</taxon>
        <taxon>Microterricola</taxon>
    </lineage>
</organism>
<dbReference type="EMBL" id="CP014145">
    <property type="protein sequence ID" value="AMB57900.1"/>
    <property type="molecule type" value="Genomic_DNA"/>
</dbReference>
<feature type="compositionally biased region" description="Basic and acidic residues" evidence="1">
    <location>
        <begin position="24"/>
        <end position="37"/>
    </location>
</feature>
<keyword evidence="2" id="KW-0472">Membrane</keyword>
<name>A0A109QYA0_9MICO</name>
<proteinExistence type="predicted"/>
<reference evidence="4" key="2">
    <citation type="submission" date="2016-01" db="EMBL/GenBank/DDBJ databases">
        <title>First complete genome sequence of a species in the genus Microterricola, an extremophilic cold active enzyme producing strain ERGS5:02 isolated from Sikkim Himalaya.</title>
        <authorList>
            <person name="Kumar R."/>
            <person name="Singh D."/>
            <person name="Swarnkar M.K."/>
        </authorList>
    </citation>
    <scope>NUCLEOTIDE SEQUENCE [LARGE SCALE GENOMIC DNA]</scope>
    <source>
        <strain evidence="4">ERGS5:02</strain>
    </source>
</reference>